<dbReference type="STRING" id="1058.SAMN05421783_10114"/>
<feature type="binding site" evidence="13">
    <location>
        <position position="219"/>
    </location>
    <ligand>
        <name>K(+)</name>
        <dbReference type="ChEBI" id="CHEBI:29103"/>
    </ligand>
</feature>
<feature type="transmembrane region" description="Helical" evidence="14">
    <location>
        <begin position="134"/>
        <end position="159"/>
    </location>
</feature>
<evidence type="ECO:0000256" key="2">
    <source>
        <dbReference type="ARBA" id="ARBA00009137"/>
    </source>
</evidence>
<evidence type="ECO:0000256" key="12">
    <source>
        <dbReference type="PIRNR" id="PIRNR006247"/>
    </source>
</evidence>
<reference evidence="16" key="1">
    <citation type="submission" date="2016-10" db="EMBL/GenBank/DDBJ databases">
        <authorList>
            <person name="Varghese N."/>
            <person name="Submissions S."/>
        </authorList>
    </citation>
    <scope>NUCLEOTIDE SEQUENCE [LARGE SCALE GENOMIC DNA]</scope>
    <source>
        <strain evidence="16">DSM 217</strain>
    </source>
</reference>
<dbReference type="InterPro" id="IPR004772">
    <property type="entry name" value="TrkH"/>
</dbReference>
<name>A0A1H2Q0N4_THIRO</name>
<dbReference type="PANTHER" id="PTHR32024">
    <property type="entry name" value="TRK SYSTEM POTASSIUM UPTAKE PROTEIN TRKG-RELATED"/>
    <property type="match status" value="1"/>
</dbReference>
<evidence type="ECO:0000256" key="8">
    <source>
        <dbReference type="ARBA" id="ARBA00022958"/>
    </source>
</evidence>
<dbReference type="AlphaFoldDB" id="A0A1H2Q0N4"/>
<evidence type="ECO:0000313" key="15">
    <source>
        <dbReference type="EMBL" id="SDW00214.1"/>
    </source>
</evidence>
<comment type="subcellular location">
    <subcellularLocation>
        <location evidence="1 12">Cell inner membrane</location>
        <topology evidence="1 12">Multi-pass membrane protein</topology>
    </subcellularLocation>
</comment>
<evidence type="ECO:0000256" key="5">
    <source>
        <dbReference type="ARBA" id="ARBA00022519"/>
    </source>
</evidence>
<keyword evidence="5 12" id="KW-0997">Cell inner membrane</keyword>
<keyword evidence="6 12" id="KW-0633">Potassium transport</keyword>
<protein>
    <recommendedName>
        <fullName evidence="12">Trk system potassium uptake protein</fullName>
    </recommendedName>
</protein>
<evidence type="ECO:0000256" key="11">
    <source>
        <dbReference type="ARBA" id="ARBA00023136"/>
    </source>
</evidence>
<dbReference type="PIRSF" id="PIRSF006247">
    <property type="entry name" value="TrkH"/>
    <property type="match status" value="1"/>
</dbReference>
<evidence type="ECO:0000256" key="13">
    <source>
        <dbReference type="PIRSR" id="PIRSR006247-1"/>
    </source>
</evidence>
<feature type="binding site" evidence="13">
    <location>
        <position position="109"/>
    </location>
    <ligand>
        <name>K(+)</name>
        <dbReference type="ChEBI" id="CHEBI:29103"/>
    </ligand>
</feature>
<sequence>MNLFLVGRIVGIYALIFGVTLVTPILVGLWYREPEVLHFLWPMAGSLGFGALLWLIGRRRARDLSVGDGYLVVTLFWVLLSLLGAWPLMSGFGLSPVDALFESTSGITTTGATVIAGLDTMPRSLLFYRQQLQWFGGMGLIVLGVAVMPMLGIGGMQLYRAEAPGPLKEEKLTPRLTQTARALWLIYFSLTLACAAGYWLAGMTPFDAVSHSLSTVSTGGFSTHDASMAHFASPAVEAVAVVFMLLAAINFGVHYLVWLDRNPLHYLRDTEARAFLGFVLAMVALVGVILYLEGPYDQVHASLRDAAFEVVSIVTSTGFGTVDFAHWPDFLPLLLIYISFVGGCGGSTAGGIKVLRVLLMVKQGAQEVRQLIHPHAILPLRLGRRIVDPRLARSVWGFFALYTFAVATLTLLMIHAGLAPLDAFSAVATCLNNLGPGLGEVALTFQSVSDLGKLLGVVAMLLGRLEILTILVILSPAFWRR</sequence>
<keyword evidence="11 12" id="KW-0472">Membrane</keyword>
<feature type="binding site" evidence="13">
    <location>
        <position position="110"/>
    </location>
    <ligand>
        <name>K(+)</name>
        <dbReference type="ChEBI" id="CHEBI:29103"/>
    </ligand>
</feature>
<dbReference type="GO" id="GO:0005886">
    <property type="term" value="C:plasma membrane"/>
    <property type="evidence" value="ECO:0007669"/>
    <property type="project" value="UniProtKB-SubCell"/>
</dbReference>
<evidence type="ECO:0000256" key="6">
    <source>
        <dbReference type="ARBA" id="ARBA00022538"/>
    </source>
</evidence>
<feature type="binding site" evidence="13">
    <location>
        <position position="434"/>
    </location>
    <ligand>
        <name>K(+)</name>
        <dbReference type="ChEBI" id="CHEBI:29103"/>
    </ligand>
</feature>
<keyword evidence="9 14" id="KW-1133">Transmembrane helix</keyword>
<keyword evidence="3 12" id="KW-0813">Transport</keyword>
<feature type="transmembrane region" description="Helical" evidence="14">
    <location>
        <begin position="238"/>
        <end position="259"/>
    </location>
</feature>
<feature type="transmembrane region" description="Helical" evidence="14">
    <location>
        <begin position="454"/>
        <end position="479"/>
    </location>
</feature>
<dbReference type="RefSeq" id="WP_093026903.1">
    <property type="nucleotide sequence ID" value="NZ_FNNZ01000001.1"/>
</dbReference>
<dbReference type="OrthoDB" id="9810952at2"/>
<evidence type="ECO:0000256" key="1">
    <source>
        <dbReference type="ARBA" id="ARBA00004429"/>
    </source>
</evidence>
<dbReference type="InterPro" id="IPR003445">
    <property type="entry name" value="Cat_transpt"/>
</dbReference>
<dbReference type="Proteomes" id="UP000198816">
    <property type="component" value="Unassembled WGS sequence"/>
</dbReference>
<evidence type="ECO:0000313" key="16">
    <source>
        <dbReference type="Proteomes" id="UP000198816"/>
    </source>
</evidence>
<organism evidence="15 16">
    <name type="scientific">Thiocapsa roseopersicina</name>
    <dbReference type="NCBI Taxonomy" id="1058"/>
    <lineage>
        <taxon>Bacteria</taxon>
        <taxon>Pseudomonadati</taxon>
        <taxon>Pseudomonadota</taxon>
        <taxon>Gammaproteobacteria</taxon>
        <taxon>Chromatiales</taxon>
        <taxon>Chromatiaceae</taxon>
        <taxon>Thiocapsa</taxon>
    </lineage>
</organism>
<keyword evidence="8 12" id="KW-0630">Potassium</keyword>
<dbReference type="Pfam" id="PF02386">
    <property type="entry name" value="TrkH"/>
    <property type="match status" value="1"/>
</dbReference>
<feature type="transmembrane region" description="Helical" evidence="14">
    <location>
        <begin position="180"/>
        <end position="201"/>
    </location>
</feature>
<evidence type="ECO:0000256" key="3">
    <source>
        <dbReference type="ARBA" id="ARBA00022448"/>
    </source>
</evidence>
<keyword evidence="7 14" id="KW-0812">Transmembrane</keyword>
<evidence type="ECO:0000256" key="4">
    <source>
        <dbReference type="ARBA" id="ARBA00022475"/>
    </source>
</evidence>
<feature type="transmembrane region" description="Helical" evidence="14">
    <location>
        <begin position="395"/>
        <end position="418"/>
    </location>
</feature>
<keyword evidence="13" id="KW-0479">Metal-binding</keyword>
<evidence type="ECO:0000256" key="7">
    <source>
        <dbReference type="ARBA" id="ARBA00022692"/>
    </source>
</evidence>
<feature type="transmembrane region" description="Helical" evidence="14">
    <location>
        <begin position="37"/>
        <end position="57"/>
    </location>
</feature>
<dbReference type="EMBL" id="FNNZ01000001">
    <property type="protein sequence ID" value="SDW00214.1"/>
    <property type="molecule type" value="Genomic_DNA"/>
</dbReference>
<comment type="similarity">
    <text evidence="2 12">Belongs to the TrkH potassium transport family.</text>
</comment>
<gene>
    <name evidence="15" type="ORF">SAMN05421783_10114</name>
</gene>
<feature type="transmembrane region" description="Helical" evidence="14">
    <location>
        <begin position="12"/>
        <end position="31"/>
    </location>
</feature>
<dbReference type="NCBIfam" id="TIGR00933">
    <property type="entry name" value="2a38"/>
    <property type="match status" value="1"/>
</dbReference>
<keyword evidence="16" id="KW-1185">Reference proteome</keyword>
<evidence type="ECO:0000256" key="10">
    <source>
        <dbReference type="ARBA" id="ARBA00023065"/>
    </source>
</evidence>
<keyword evidence="10 12" id="KW-0406">Ion transport</keyword>
<evidence type="ECO:0000256" key="14">
    <source>
        <dbReference type="SAM" id="Phobius"/>
    </source>
</evidence>
<evidence type="ECO:0000256" key="9">
    <source>
        <dbReference type="ARBA" id="ARBA00022989"/>
    </source>
</evidence>
<accession>A0A1H2Q0N4</accession>
<feature type="binding site" evidence="13">
    <location>
        <position position="433"/>
    </location>
    <ligand>
        <name>K(+)</name>
        <dbReference type="ChEBI" id="CHEBI:29103"/>
    </ligand>
</feature>
<feature type="binding site" evidence="13">
    <location>
        <position position="317"/>
    </location>
    <ligand>
        <name>K(+)</name>
        <dbReference type="ChEBI" id="CHEBI:29103"/>
    </ligand>
</feature>
<dbReference type="PANTHER" id="PTHR32024:SF2">
    <property type="entry name" value="TRK SYSTEM POTASSIUM UPTAKE PROTEIN TRKG-RELATED"/>
    <property type="match status" value="1"/>
</dbReference>
<feature type="transmembrane region" description="Helical" evidence="14">
    <location>
        <begin position="69"/>
        <end position="89"/>
    </location>
</feature>
<dbReference type="GO" id="GO:0015379">
    <property type="term" value="F:potassium:chloride symporter activity"/>
    <property type="evidence" value="ECO:0007669"/>
    <property type="project" value="InterPro"/>
</dbReference>
<feature type="transmembrane region" description="Helical" evidence="14">
    <location>
        <begin position="271"/>
        <end position="292"/>
    </location>
</feature>
<proteinExistence type="inferred from homology"/>
<feature type="transmembrane region" description="Helical" evidence="14">
    <location>
        <begin position="330"/>
        <end position="352"/>
    </location>
</feature>
<keyword evidence="4 12" id="KW-1003">Cell membrane</keyword>
<comment type="function">
    <text evidence="12">Low-affinity potassium transport system. Interacts with Trk system potassium uptake protein TrkA.</text>
</comment>
<dbReference type="GO" id="GO:0046872">
    <property type="term" value="F:metal ion binding"/>
    <property type="evidence" value="ECO:0007669"/>
    <property type="project" value="UniProtKB-KW"/>
</dbReference>